<evidence type="ECO:0000313" key="3">
    <source>
        <dbReference type="Proteomes" id="UP000281406"/>
    </source>
</evidence>
<feature type="domain" description="WAP" evidence="1">
    <location>
        <begin position="348"/>
        <end position="393"/>
    </location>
</feature>
<dbReference type="Pfam" id="PF00095">
    <property type="entry name" value="WAP"/>
    <property type="match status" value="3"/>
</dbReference>
<feature type="domain" description="WAP" evidence="1">
    <location>
        <begin position="302"/>
        <end position="347"/>
    </location>
</feature>
<reference evidence="2 3" key="1">
    <citation type="submission" date="2018-10" db="EMBL/GenBank/DDBJ databases">
        <title>Genome assembly for a Yunnan-Guizhou Plateau 3E fish, Anabarilius grahami (Regan), and its evolutionary and genetic applications.</title>
        <authorList>
            <person name="Jiang W."/>
        </authorList>
    </citation>
    <scope>NUCLEOTIDE SEQUENCE [LARGE SCALE GENOMIC DNA]</scope>
    <source>
        <strain evidence="2">AG-KIZ</strain>
        <tissue evidence="2">Muscle</tissue>
    </source>
</reference>
<dbReference type="SMART" id="SM00409">
    <property type="entry name" value="IG"/>
    <property type="match status" value="2"/>
</dbReference>
<dbReference type="PROSITE" id="PS51390">
    <property type="entry name" value="WAP"/>
    <property type="match status" value="3"/>
</dbReference>
<evidence type="ECO:0000313" key="2">
    <source>
        <dbReference type="EMBL" id="ROL49282.1"/>
    </source>
</evidence>
<dbReference type="InterPro" id="IPR003599">
    <property type="entry name" value="Ig_sub"/>
</dbReference>
<dbReference type="EMBL" id="RJVU01026598">
    <property type="protein sequence ID" value="ROL49282.1"/>
    <property type="molecule type" value="Genomic_DNA"/>
</dbReference>
<dbReference type="Proteomes" id="UP000281406">
    <property type="component" value="Unassembled WGS sequence"/>
</dbReference>
<name>A0A3N0YSW4_ANAGA</name>
<keyword evidence="3" id="KW-1185">Reference proteome</keyword>
<feature type="domain" description="WAP" evidence="1">
    <location>
        <begin position="255"/>
        <end position="301"/>
    </location>
</feature>
<dbReference type="InterPro" id="IPR036179">
    <property type="entry name" value="Ig-like_dom_sf"/>
</dbReference>
<evidence type="ECO:0000259" key="1">
    <source>
        <dbReference type="PROSITE" id="PS51390"/>
    </source>
</evidence>
<dbReference type="SUPFAM" id="SSF48726">
    <property type="entry name" value="Immunoglobulin"/>
    <property type="match status" value="2"/>
</dbReference>
<dbReference type="InterPro" id="IPR013783">
    <property type="entry name" value="Ig-like_fold"/>
</dbReference>
<dbReference type="PANTHER" id="PTHR21063">
    <property type="entry name" value="LFA-3"/>
    <property type="match status" value="1"/>
</dbReference>
<dbReference type="Gene3D" id="4.10.75.10">
    <property type="entry name" value="Elafin-like"/>
    <property type="match status" value="3"/>
</dbReference>
<dbReference type="SUPFAM" id="SSF57256">
    <property type="entry name" value="Elafin-like"/>
    <property type="match status" value="3"/>
</dbReference>
<proteinExistence type="predicted"/>
<dbReference type="PRINTS" id="PR00003">
    <property type="entry name" value="4DISULPHCORE"/>
</dbReference>
<dbReference type="CDD" id="cd00199">
    <property type="entry name" value="WAP"/>
    <property type="match status" value="3"/>
</dbReference>
<sequence>MLKRRPLRSQNESFYDVLFDVFCTSYIDVHETSVQGVCGAGTVKPVSVMKGDSVTLHTGVTELQRDDKIEWMSKDFIIAQIENNITSIHEDRLKLDYQTGSLTIRNIAENRLYELHIRGDQLISKTFNVTVHGGVKTVSVKEGDHVNLHTDVIAIKGFDLILWKTEGDLLAEINQVTNRFSLYDSGDVRFSGRLDLDRQSGDLTIRDAETTDSGVYHLRMSSSTHTLQRTISVTVKNNGVCVGASATVASVLRKGRGKPGVCPSINHGDVGLCAEMCSDDSGCPNDEKCCSNGCGHQCMPPYKAKPGVCPNKLGVGACVESCSYDSDCLKDEKCCSNGCGHQCTAPYKAKPGVCRSKILERGVCAEMCVDDSDCLNDEKCCSNGCGHQCMAPYTGSTGCSLSVDWDKAVGVLLLSVMTLLKELLAFALFEAEFCTVWRLYRPGYIHEV</sequence>
<dbReference type="AlphaFoldDB" id="A0A3N0YSW4"/>
<protein>
    <submittedName>
        <fullName evidence="2">Whey acidic protein</fullName>
    </submittedName>
</protein>
<dbReference type="OrthoDB" id="4473401at2759"/>
<organism evidence="2 3">
    <name type="scientific">Anabarilius grahami</name>
    <name type="common">Kanglang fish</name>
    <name type="synonym">Barilius grahami</name>
    <dbReference type="NCBI Taxonomy" id="495550"/>
    <lineage>
        <taxon>Eukaryota</taxon>
        <taxon>Metazoa</taxon>
        <taxon>Chordata</taxon>
        <taxon>Craniata</taxon>
        <taxon>Vertebrata</taxon>
        <taxon>Euteleostomi</taxon>
        <taxon>Actinopterygii</taxon>
        <taxon>Neopterygii</taxon>
        <taxon>Teleostei</taxon>
        <taxon>Ostariophysi</taxon>
        <taxon>Cypriniformes</taxon>
        <taxon>Xenocyprididae</taxon>
        <taxon>Xenocypridinae</taxon>
        <taxon>Xenocypridinae incertae sedis</taxon>
        <taxon>Anabarilius</taxon>
    </lineage>
</organism>
<comment type="caution">
    <text evidence="2">The sequence shown here is derived from an EMBL/GenBank/DDBJ whole genome shotgun (WGS) entry which is preliminary data.</text>
</comment>
<dbReference type="InterPro" id="IPR013106">
    <property type="entry name" value="Ig_V-set"/>
</dbReference>
<gene>
    <name evidence="2" type="ORF">DPX16_4333</name>
</gene>
<dbReference type="Gene3D" id="2.60.40.10">
    <property type="entry name" value="Immunoglobulins"/>
    <property type="match status" value="2"/>
</dbReference>
<dbReference type="GO" id="GO:0030414">
    <property type="term" value="F:peptidase inhibitor activity"/>
    <property type="evidence" value="ECO:0007669"/>
    <property type="project" value="InterPro"/>
</dbReference>
<dbReference type="SMART" id="SM00217">
    <property type="entry name" value="WAP"/>
    <property type="match status" value="3"/>
</dbReference>
<dbReference type="InterPro" id="IPR036645">
    <property type="entry name" value="Elafin-like_sf"/>
</dbReference>
<accession>A0A3N0YSW4</accession>
<dbReference type="InterPro" id="IPR008197">
    <property type="entry name" value="WAP_dom"/>
</dbReference>
<dbReference type="PANTHER" id="PTHR21063:SF4">
    <property type="entry name" value="CD48 ANTIGEN-RELATED"/>
    <property type="match status" value="1"/>
</dbReference>
<dbReference type="Pfam" id="PF07686">
    <property type="entry name" value="V-set"/>
    <property type="match status" value="1"/>
</dbReference>
<dbReference type="GO" id="GO:0005576">
    <property type="term" value="C:extracellular region"/>
    <property type="evidence" value="ECO:0007669"/>
    <property type="project" value="InterPro"/>
</dbReference>